<gene>
    <name evidence="1" type="ORF">GCM10022287_21170</name>
</gene>
<proteinExistence type="predicted"/>
<evidence type="ECO:0000313" key="1">
    <source>
        <dbReference type="EMBL" id="GAA4175498.1"/>
    </source>
</evidence>
<sequence length="80" mass="8902">MSRMDVHWPEALLECGDREHELPPWPDERCPARERAEVIFNVLENLERAHEIEGAAVGDDVCRAESKPSPLGSILLAAVA</sequence>
<evidence type="ECO:0000313" key="2">
    <source>
        <dbReference type="Proteomes" id="UP001501079"/>
    </source>
</evidence>
<name>A0ABP8A1B5_9MICO</name>
<organism evidence="1 2">
    <name type="scientific">Gryllotalpicola koreensis</name>
    <dbReference type="NCBI Taxonomy" id="993086"/>
    <lineage>
        <taxon>Bacteria</taxon>
        <taxon>Bacillati</taxon>
        <taxon>Actinomycetota</taxon>
        <taxon>Actinomycetes</taxon>
        <taxon>Micrococcales</taxon>
        <taxon>Microbacteriaceae</taxon>
        <taxon>Gryllotalpicola</taxon>
    </lineage>
</organism>
<accession>A0ABP8A1B5</accession>
<dbReference type="Proteomes" id="UP001501079">
    <property type="component" value="Unassembled WGS sequence"/>
</dbReference>
<keyword evidence="2" id="KW-1185">Reference proteome</keyword>
<protein>
    <submittedName>
        <fullName evidence="1">Uncharacterized protein</fullName>
    </submittedName>
</protein>
<reference evidence="2" key="1">
    <citation type="journal article" date="2019" name="Int. J. Syst. Evol. Microbiol.">
        <title>The Global Catalogue of Microorganisms (GCM) 10K type strain sequencing project: providing services to taxonomists for standard genome sequencing and annotation.</title>
        <authorList>
            <consortium name="The Broad Institute Genomics Platform"/>
            <consortium name="The Broad Institute Genome Sequencing Center for Infectious Disease"/>
            <person name="Wu L."/>
            <person name="Ma J."/>
        </authorList>
    </citation>
    <scope>NUCLEOTIDE SEQUENCE [LARGE SCALE GENOMIC DNA]</scope>
    <source>
        <strain evidence="2">JCM 17591</strain>
    </source>
</reference>
<comment type="caution">
    <text evidence="1">The sequence shown here is derived from an EMBL/GenBank/DDBJ whole genome shotgun (WGS) entry which is preliminary data.</text>
</comment>
<dbReference type="EMBL" id="BAABBW010000003">
    <property type="protein sequence ID" value="GAA4175498.1"/>
    <property type="molecule type" value="Genomic_DNA"/>
</dbReference>